<keyword evidence="5" id="KW-1185">Reference proteome</keyword>
<dbReference type="Proteomes" id="UP001399917">
    <property type="component" value="Unassembled WGS sequence"/>
</dbReference>
<sequence length="229" mass="24429">MIMRTIIPTGTTRRTGTRMTDTALLTLSQWMSPSFPLGSFAYSHGLEQAVSEGAVHDGASMERWLDAVLRFGGGWSDAVILSVVLRGAEPHEMADFAAALAPTQERWIETRDQGAAFARTVRDIAGLDVEDAAIPVVVGVAARTLDLPVETVLMLYLSSFASNLVSAGVRFIPLGQSDGQSVLSRLHPVIAQIAQTASCASLDDLATSAFAGDVASARHEDLDVRIFKT</sequence>
<dbReference type="InterPro" id="IPR002639">
    <property type="entry name" value="UreF"/>
</dbReference>
<evidence type="ECO:0000313" key="5">
    <source>
        <dbReference type="Proteomes" id="UP001399917"/>
    </source>
</evidence>
<organism evidence="4 5">
    <name type="scientific">Celeribacter arenosi</name>
    <dbReference type="NCBI Taxonomy" id="792649"/>
    <lineage>
        <taxon>Bacteria</taxon>
        <taxon>Pseudomonadati</taxon>
        <taxon>Pseudomonadota</taxon>
        <taxon>Alphaproteobacteria</taxon>
        <taxon>Rhodobacterales</taxon>
        <taxon>Roseobacteraceae</taxon>
        <taxon>Celeribacter</taxon>
    </lineage>
</organism>
<evidence type="ECO:0000256" key="2">
    <source>
        <dbReference type="ARBA" id="ARBA00023186"/>
    </source>
</evidence>
<protein>
    <recommendedName>
        <fullName evidence="3">Urease accessory protein UreF</fullName>
    </recommendedName>
</protein>
<evidence type="ECO:0000256" key="1">
    <source>
        <dbReference type="ARBA" id="ARBA00022988"/>
    </source>
</evidence>
<evidence type="ECO:0000313" key="4">
    <source>
        <dbReference type="EMBL" id="GAA3871537.1"/>
    </source>
</evidence>
<dbReference type="Gene3D" id="1.10.4190.10">
    <property type="entry name" value="Urease accessory protein UreF"/>
    <property type="match status" value="1"/>
</dbReference>
<dbReference type="PANTHER" id="PTHR33620:SF1">
    <property type="entry name" value="UREASE ACCESSORY PROTEIN F"/>
    <property type="match status" value="1"/>
</dbReference>
<dbReference type="InterPro" id="IPR038277">
    <property type="entry name" value="UreF_sf"/>
</dbReference>
<comment type="function">
    <text evidence="3">Required for maturation of urease via the functional incorporation of the urease nickel metallocenter.</text>
</comment>
<name>A0ABP7KCI5_9RHOB</name>
<dbReference type="EMBL" id="BAABDF010000007">
    <property type="protein sequence ID" value="GAA3871537.1"/>
    <property type="molecule type" value="Genomic_DNA"/>
</dbReference>
<keyword evidence="1 3" id="KW-0996">Nickel insertion</keyword>
<comment type="subcellular location">
    <subcellularLocation>
        <location evidence="3">Cytoplasm</location>
    </subcellularLocation>
</comment>
<proteinExistence type="inferred from homology"/>
<comment type="similarity">
    <text evidence="3">Belongs to the UreF family.</text>
</comment>
<comment type="caution">
    <text evidence="4">The sequence shown here is derived from an EMBL/GenBank/DDBJ whole genome shotgun (WGS) entry which is preliminary data.</text>
</comment>
<accession>A0ABP7KCI5</accession>
<evidence type="ECO:0000256" key="3">
    <source>
        <dbReference type="HAMAP-Rule" id="MF_01385"/>
    </source>
</evidence>
<dbReference type="Pfam" id="PF01730">
    <property type="entry name" value="UreF"/>
    <property type="match status" value="1"/>
</dbReference>
<gene>
    <name evidence="3" type="primary">ureF</name>
    <name evidence="4" type="ORF">GCM10022404_21770</name>
</gene>
<dbReference type="PIRSF" id="PIRSF009467">
    <property type="entry name" value="Ureas_acces_UreF"/>
    <property type="match status" value="1"/>
</dbReference>
<dbReference type="HAMAP" id="MF_01385">
    <property type="entry name" value="UreF"/>
    <property type="match status" value="1"/>
</dbReference>
<comment type="subunit">
    <text evidence="3">UreD, UreF and UreG form a complex that acts as a GTP-hydrolysis-dependent molecular chaperone, activating the urease apoprotein by helping to assemble the nickel containing metallocenter of UreC. The UreE protein probably delivers the nickel.</text>
</comment>
<dbReference type="PANTHER" id="PTHR33620">
    <property type="entry name" value="UREASE ACCESSORY PROTEIN F"/>
    <property type="match status" value="1"/>
</dbReference>
<keyword evidence="3" id="KW-0963">Cytoplasm</keyword>
<keyword evidence="2 3" id="KW-0143">Chaperone</keyword>
<reference evidence="5" key="1">
    <citation type="journal article" date="2019" name="Int. J. Syst. Evol. Microbiol.">
        <title>The Global Catalogue of Microorganisms (GCM) 10K type strain sequencing project: providing services to taxonomists for standard genome sequencing and annotation.</title>
        <authorList>
            <consortium name="The Broad Institute Genomics Platform"/>
            <consortium name="The Broad Institute Genome Sequencing Center for Infectious Disease"/>
            <person name="Wu L."/>
            <person name="Ma J."/>
        </authorList>
    </citation>
    <scope>NUCLEOTIDE SEQUENCE [LARGE SCALE GENOMIC DNA]</scope>
    <source>
        <strain evidence="5">JCM 17190</strain>
    </source>
</reference>